<dbReference type="GO" id="GO:0005161">
    <property type="term" value="F:platelet-derived growth factor receptor binding"/>
    <property type="evidence" value="ECO:0007669"/>
    <property type="project" value="TreeGrafter"/>
</dbReference>
<name>A0AAD9BQF3_DISEL</name>
<keyword evidence="3" id="KW-0339">Growth factor</keyword>
<protein>
    <submittedName>
        <fullName evidence="9">Platelet-derived growth factor subunit A</fullName>
    </submittedName>
</protein>
<organism evidence="9 10">
    <name type="scientific">Dissostichus eleginoides</name>
    <name type="common">Patagonian toothfish</name>
    <name type="synonym">Dissostichus amissus</name>
    <dbReference type="NCBI Taxonomy" id="100907"/>
    <lineage>
        <taxon>Eukaryota</taxon>
        <taxon>Metazoa</taxon>
        <taxon>Chordata</taxon>
        <taxon>Craniata</taxon>
        <taxon>Vertebrata</taxon>
        <taxon>Euteleostomi</taxon>
        <taxon>Actinopterygii</taxon>
        <taxon>Neopterygii</taxon>
        <taxon>Teleostei</taxon>
        <taxon>Neoteleostei</taxon>
        <taxon>Acanthomorphata</taxon>
        <taxon>Eupercaria</taxon>
        <taxon>Perciformes</taxon>
        <taxon>Notothenioidei</taxon>
        <taxon>Nototheniidae</taxon>
        <taxon>Dissostichus</taxon>
    </lineage>
</organism>
<evidence type="ECO:0000256" key="1">
    <source>
        <dbReference type="ARBA" id="ARBA00006686"/>
    </source>
</evidence>
<keyword evidence="10" id="KW-1185">Reference proteome</keyword>
<dbReference type="Pfam" id="PF04692">
    <property type="entry name" value="PDGF_N"/>
    <property type="match status" value="1"/>
</dbReference>
<dbReference type="PANTHER" id="PTHR11633">
    <property type="entry name" value="PLATELET-DERIVED GROWTH FACTOR"/>
    <property type="match status" value="1"/>
</dbReference>
<keyword evidence="6" id="KW-0497">Mitogen</keyword>
<dbReference type="InterPro" id="IPR029034">
    <property type="entry name" value="Cystine-knot_cytokine"/>
</dbReference>
<dbReference type="GO" id="GO:0051781">
    <property type="term" value="P:positive regulation of cell division"/>
    <property type="evidence" value="ECO:0007669"/>
    <property type="project" value="UniProtKB-KW"/>
</dbReference>
<dbReference type="InterPro" id="IPR006782">
    <property type="entry name" value="PDGF_N"/>
</dbReference>
<feature type="region of interest" description="Disordered" evidence="7">
    <location>
        <begin position="87"/>
        <end position="113"/>
    </location>
</feature>
<evidence type="ECO:0000313" key="10">
    <source>
        <dbReference type="Proteomes" id="UP001228049"/>
    </source>
</evidence>
<keyword evidence="4" id="KW-1015">Disulfide bond</keyword>
<dbReference type="Gene3D" id="2.10.90.10">
    <property type="entry name" value="Cystine-knot cytokines"/>
    <property type="match status" value="2"/>
</dbReference>
<evidence type="ECO:0000313" key="9">
    <source>
        <dbReference type="EMBL" id="KAK1886343.1"/>
    </source>
</evidence>
<dbReference type="GO" id="GO:0030335">
    <property type="term" value="P:positive regulation of cell migration"/>
    <property type="evidence" value="ECO:0007669"/>
    <property type="project" value="TreeGrafter"/>
</dbReference>
<evidence type="ECO:0000256" key="6">
    <source>
        <dbReference type="ARBA" id="ARBA00023246"/>
    </source>
</evidence>
<evidence type="ECO:0000256" key="5">
    <source>
        <dbReference type="ARBA" id="ARBA00023180"/>
    </source>
</evidence>
<evidence type="ECO:0000256" key="3">
    <source>
        <dbReference type="ARBA" id="ARBA00023030"/>
    </source>
</evidence>
<comment type="similarity">
    <text evidence="1">Belongs to the PDGF/VEGF growth factor family.</text>
</comment>
<evidence type="ECO:0000256" key="4">
    <source>
        <dbReference type="ARBA" id="ARBA00023157"/>
    </source>
</evidence>
<evidence type="ECO:0000256" key="2">
    <source>
        <dbReference type="ARBA" id="ARBA00022473"/>
    </source>
</evidence>
<dbReference type="Proteomes" id="UP001228049">
    <property type="component" value="Unassembled WGS sequence"/>
</dbReference>
<sequence length="222" mass="25092">MILVQEEDDTIPAAPSLQGRRVSSLEEVKDYSEGFYLKVHHAAGRFKEGLFCGHSDGYCWVLKRGPFFFCAFRGAWLSAAGVQSSPGSGRCFPGSSPPPGAQTADLRGDESRGEAPLPRELLELLSGSEIRSISDLQRLLETQSVENEVMEETKHRYHKDVAKVEFVRRRPKLREVQVKLEDHLECTCTNRRSTHTHTDNGERERELCDVFVCVYVAAFRVY</sequence>
<dbReference type="GO" id="GO:0051897">
    <property type="term" value="P:positive regulation of phosphatidylinositol 3-kinase/protein kinase B signal transduction"/>
    <property type="evidence" value="ECO:0007669"/>
    <property type="project" value="TreeGrafter"/>
</dbReference>
<reference evidence="9" key="1">
    <citation type="submission" date="2023-04" db="EMBL/GenBank/DDBJ databases">
        <title>Chromosome-level genome of Chaenocephalus aceratus.</title>
        <authorList>
            <person name="Park H."/>
        </authorList>
    </citation>
    <scope>NUCLEOTIDE SEQUENCE</scope>
    <source>
        <strain evidence="9">DE</strain>
        <tissue evidence="9">Muscle</tissue>
    </source>
</reference>
<proteinExistence type="inferred from homology"/>
<dbReference type="EMBL" id="JASDAP010000020">
    <property type="protein sequence ID" value="KAK1886343.1"/>
    <property type="molecule type" value="Genomic_DNA"/>
</dbReference>
<keyword evidence="2" id="KW-0217">Developmental protein</keyword>
<dbReference type="GO" id="GO:0008284">
    <property type="term" value="P:positive regulation of cell population proliferation"/>
    <property type="evidence" value="ECO:0007669"/>
    <property type="project" value="TreeGrafter"/>
</dbReference>
<dbReference type="GO" id="GO:0048008">
    <property type="term" value="P:platelet-derived growth factor receptor signaling pathway"/>
    <property type="evidence" value="ECO:0007669"/>
    <property type="project" value="TreeGrafter"/>
</dbReference>
<feature type="domain" description="Platelet-derived growth factor N-terminal" evidence="8">
    <location>
        <begin position="114"/>
        <end position="165"/>
    </location>
</feature>
<dbReference type="GO" id="GO:0016020">
    <property type="term" value="C:membrane"/>
    <property type="evidence" value="ECO:0007669"/>
    <property type="project" value="InterPro"/>
</dbReference>
<evidence type="ECO:0000256" key="7">
    <source>
        <dbReference type="SAM" id="MobiDB-lite"/>
    </source>
</evidence>
<dbReference type="GO" id="GO:0008083">
    <property type="term" value="F:growth factor activity"/>
    <property type="evidence" value="ECO:0007669"/>
    <property type="project" value="UniProtKB-KW"/>
</dbReference>
<accession>A0AAD9BQF3</accession>
<dbReference type="GO" id="GO:0005615">
    <property type="term" value="C:extracellular space"/>
    <property type="evidence" value="ECO:0007669"/>
    <property type="project" value="TreeGrafter"/>
</dbReference>
<keyword evidence="5" id="KW-0325">Glycoprotein</keyword>
<dbReference type="PANTHER" id="PTHR11633:SF3">
    <property type="entry name" value="PLATELET-DERIVED GROWTH FACTOR SUBUNIT A"/>
    <property type="match status" value="1"/>
</dbReference>
<dbReference type="GO" id="GO:0070374">
    <property type="term" value="P:positive regulation of ERK1 and ERK2 cascade"/>
    <property type="evidence" value="ECO:0007669"/>
    <property type="project" value="TreeGrafter"/>
</dbReference>
<evidence type="ECO:0000259" key="8">
    <source>
        <dbReference type="Pfam" id="PF04692"/>
    </source>
</evidence>
<dbReference type="AlphaFoldDB" id="A0AAD9BQF3"/>
<comment type="caution">
    <text evidence="9">The sequence shown here is derived from an EMBL/GenBank/DDBJ whole genome shotgun (WGS) entry which is preliminary data.</text>
</comment>
<gene>
    <name evidence="9" type="ORF">KUDE01_030058</name>
</gene>